<keyword evidence="13" id="KW-1185">Reference proteome</keyword>
<dbReference type="PANTHER" id="PTHR47424">
    <property type="entry name" value="REGULATORY PROTEIN GAL4"/>
    <property type="match status" value="1"/>
</dbReference>
<keyword evidence="9" id="KW-1133">Transmembrane helix</keyword>
<evidence type="ECO:0000256" key="9">
    <source>
        <dbReference type="SAM" id="Phobius"/>
    </source>
</evidence>
<comment type="caution">
    <text evidence="12">The sequence shown here is derived from an EMBL/GenBank/DDBJ whole genome shotgun (WGS) entry which is preliminary data.</text>
</comment>
<evidence type="ECO:0000313" key="13">
    <source>
        <dbReference type="Proteomes" id="UP001444661"/>
    </source>
</evidence>
<accession>A0ABR1TED6</accession>
<keyword evidence="9" id="KW-0812">Transmembrane</keyword>
<dbReference type="Gene3D" id="4.10.240.10">
    <property type="entry name" value="Zn(2)-C6 fungal-type DNA-binding domain"/>
    <property type="match status" value="1"/>
</dbReference>
<feature type="compositionally biased region" description="Basic residues" evidence="8">
    <location>
        <begin position="791"/>
        <end position="804"/>
    </location>
</feature>
<feature type="compositionally biased region" description="Polar residues" evidence="8">
    <location>
        <begin position="174"/>
        <end position="188"/>
    </location>
</feature>
<evidence type="ECO:0000313" key="12">
    <source>
        <dbReference type="EMBL" id="KAK8044361.1"/>
    </source>
</evidence>
<evidence type="ECO:0000256" key="10">
    <source>
        <dbReference type="SAM" id="SignalP"/>
    </source>
</evidence>
<dbReference type="InterPro" id="IPR007219">
    <property type="entry name" value="XnlR_reg_dom"/>
</dbReference>
<feature type="domain" description="Zn(2)-C6 fungal-type" evidence="11">
    <location>
        <begin position="92"/>
        <end position="119"/>
    </location>
</feature>
<evidence type="ECO:0000256" key="5">
    <source>
        <dbReference type="ARBA" id="ARBA00023157"/>
    </source>
</evidence>
<dbReference type="CDD" id="cd23508">
    <property type="entry name" value="hydrophobin_II"/>
    <property type="match status" value="1"/>
</dbReference>
<dbReference type="Gene3D" id="3.20.120.10">
    <property type="entry name" value="Hydrophobin"/>
    <property type="match status" value="1"/>
</dbReference>
<name>A0ABR1TED6_9PEZI</name>
<keyword evidence="7" id="KW-0539">Nucleus</keyword>
<dbReference type="PANTHER" id="PTHR47424:SF9">
    <property type="entry name" value="TAH-2"/>
    <property type="match status" value="1"/>
</dbReference>
<comment type="similarity">
    <text evidence="2">Belongs to the cerato-ulmin hydrophobin family.</text>
</comment>
<feature type="chain" id="PRO_5045047606" description="Zn(2)-C6 fungal-type domain-containing protein" evidence="10">
    <location>
        <begin position="18"/>
        <end position="871"/>
    </location>
</feature>
<feature type="signal peptide" evidence="10">
    <location>
        <begin position="1"/>
        <end position="17"/>
    </location>
</feature>
<protein>
    <recommendedName>
        <fullName evidence="11">Zn(2)-C6 fungal-type domain-containing protein</fullName>
    </recommendedName>
</protein>
<dbReference type="EMBL" id="JAQQWK010000003">
    <property type="protein sequence ID" value="KAK8044361.1"/>
    <property type="molecule type" value="Genomic_DNA"/>
</dbReference>
<dbReference type="Pfam" id="PF06766">
    <property type="entry name" value="Hydrophobin_2"/>
    <property type="match status" value="1"/>
</dbReference>
<keyword evidence="5" id="KW-1015">Disulfide bond</keyword>
<dbReference type="CDD" id="cd00067">
    <property type="entry name" value="GAL4"/>
    <property type="match status" value="1"/>
</dbReference>
<feature type="transmembrane region" description="Helical" evidence="9">
    <location>
        <begin position="687"/>
        <end position="706"/>
    </location>
</feature>
<dbReference type="Proteomes" id="UP001444661">
    <property type="component" value="Unassembled WGS sequence"/>
</dbReference>
<organism evidence="12 13">
    <name type="scientific">Apiospora rasikravindrae</name>
    <dbReference type="NCBI Taxonomy" id="990691"/>
    <lineage>
        <taxon>Eukaryota</taxon>
        <taxon>Fungi</taxon>
        <taxon>Dikarya</taxon>
        <taxon>Ascomycota</taxon>
        <taxon>Pezizomycotina</taxon>
        <taxon>Sordariomycetes</taxon>
        <taxon>Xylariomycetidae</taxon>
        <taxon>Amphisphaeriales</taxon>
        <taxon>Apiosporaceae</taxon>
        <taxon>Apiospora</taxon>
    </lineage>
</organism>
<feature type="region of interest" description="Disordered" evidence="8">
    <location>
        <begin position="787"/>
        <end position="810"/>
    </location>
</feature>
<feature type="compositionally biased region" description="Low complexity" evidence="8">
    <location>
        <begin position="132"/>
        <end position="147"/>
    </location>
</feature>
<keyword evidence="10" id="KW-0732">Signal</keyword>
<gene>
    <name evidence="12" type="ORF">PG993_004385</name>
</gene>
<keyword evidence="9" id="KW-0472">Membrane</keyword>
<evidence type="ECO:0000256" key="6">
    <source>
        <dbReference type="ARBA" id="ARBA00023163"/>
    </source>
</evidence>
<dbReference type="SUPFAM" id="SSF101751">
    <property type="entry name" value="Hydrophobin II, HfbII"/>
    <property type="match status" value="1"/>
</dbReference>
<evidence type="ECO:0000256" key="7">
    <source>
        <dbReference type="ARBA" id="ARBA00023242"/>
    </source>
</evidence>
<dbReference type="CDD" id="cd12148">
    <property type="entry name" value="fungal_TF_MHR"/>
    <property type="match status" value="1"/>
</dbReference>
<comment type="subcellular location">
    <subcellularLocation>
        <location evidence="1">Cell envelope</location>
    </subcellularLocation>
</comment>
<dbReference type="SMART" id="SM00906">
    <property type="entry name" value="Fungal_trans"/>
    <property type="match status" value="1"/>
</dbReference>
<dbReference type="InterPro" id="IPR001138">
    <property type="entry name" value="Zn2Cys6_DnaBD"/>
</dbReference>
<evidence type="ECO:0000256" key="8">
    <source>
        <dbReference type="SAM" id="MobiDB-lite"/>
    </source>
</evidence>
<keyword evidence="3" id="KW-0479">Metal-binding</keyword>
<dbReference type="Pfam" id="PF04082">
    <property type="entry name" value="Fungal_trans"/>
    <property type="match status" value="1"/>
</dbReference>
<dbReference type="SUPFAM" id="SSF57701">
    <property type="entry name" value="Zn2/Cys6 DNA-binding domain"/>
    <property type="match status" value="1"/>
</dbReference>
<evidence type="ECO:0000259" key="11">
    <source>
        <dbReference type="PROSITE" id="PS50048"/>
    </source>
</evidence>
<evidence type="ECO:0000256" key="3">
    <source>
        <dbReference type="ARBA" id="ARBA00022723"/>
    </source>
</evidence>
<proteinExistence type="inferred from homology"/>
<feature type="region of interest" description="Disordered" evidence="8">
    <location>
        <begin position="120"/>
        <end position="237"/>
    </location>
</feature>
<feature type="compositionally biased region" description="Pro residues" evidence="8">
    <location>
        <begin position="196"/>
        <end position="207"/>
    </location>
</feature>
<dbReference type="PROSITE" id="PS50048">
    <property type="entry name" value="ZN2_CY6_FUNGAL_2"/>
    <property type="match status" value="1"/>
</dbReference>
<evidence type="ECO:0000256" key="4">
    <source>
        <dbReference type="ARBA" id="ARBA00023015"/>
    </source>
</evidence>
<keyword evidence="4" id="KW-0805">Transcription regulation</keyword>
<keyword evidence="6" id="KW-0804">Transcription</keyword>
<dbReference type="InterPro" id="IPR010636">
    <property type="entry name" value="Class_II_hydrophobin"/>
</dbReference>
<reference evidence="12 13" key="1">
    <citation type="submission" date="2023-01" db="EMBL/GenBank/DDBJ databases">
        <title>Analysis of 21 Apiospora genomes using comparative genomics revels a genus with tremendous synthesis potential of carbohydrate active enzymes and secondary metabolites.</title>
        <authorList>
            <person name="Sorensen T."/>
        </authorList>
    </citation>
    <scope>NUCLEOTIDE SEQUENCE [LARGE SCALE GENOMIC DNA]</scope>
    <source>
        <strain evidence="12 13">CBS 33761</strain>
    </source>
</reference>
<dbReference type="InterPro" id="IPR051127">
    <property type="entry name" value="Fungal_SecMet_Regulators"/>
</dbReference>
<sequence>MQFTVAAATLFSAVALAAPGVQVARQANYTPCSGLYGTSQCCATDVLGVADLDCANPSEVPTSADNFSEVCSAIGQRARCCVLPILEQGVLCKSRKVKCDGKSPCSYCVRRRRAELCHYSPQRKRVSQHARSPSIPTSASSSSALHQPQHDHGHHQHTNNGGGVTTPNLPPRNASFSSQHVDHMQTSSPAIAPATAVPPPHHQPQPPLARTTASATAGGGGGDGNAFPPNAHDDETEVPREARLLCDAQGKLIFIGDCAPLSFFQSVRQLVTSRVDEHAFAPQSSQYSVLENSAPSASFSATQHGRGPGGGPEIPLESIPDAVAVYLAVTAGLVDLFEDARLRDDITLWASGGSSNSSVADGTGAAAASDVATSIVNYLILAIGYQKDREPLAQACFEYARDRAFAHLSGELSIGTVHAFLLVTLFMLGACQINGAFLFFGIAVRTAYSIGIHRTEVNARFGPDGHVQRDRLWRSLRVVDLFLSTSMGRPPATSDVDCTVPYRVLAANGQEESFDILSSSVQIFLILECVVLEVYSRRKITLQLTEGISRQLRDWSGRWLRPLKDVLNSATTTATTGTGEADGAGSMQYSAKQQQQLIGTCQVLSSYYYAVMLVSRPFLMYEVRRRLSDGPGGSGGSGGSGGNNTKNDIFSGKSRLADACTDAASMMVDVVSSLIERGVMTGKQPLIVSWLFASSLALGVGLLGSFGRILERYTQKSIAALEHFAKSDAHAMQYSLIAKSLLATALGALEKRELAERLQRAESSSQLFGLMPDVQHRESFARSEILGGHHLPPHQNHHHHHHHVAAAATPSSPGRFVDLDPAFLSLSGGSLPETPDLSFLNSTFSGDQGSGALNLFPLLETSGHIDLAHYF</sequence>
<evidence type="ECO:0000256" key="1">
    <source>
        <dbReference type="ARBA" id="ARBA00004196"/>
    </source>
</evidence>
<dbReference type="InterPro" id="IPR036686">
    <property type="entry name" value="Class_II_Hydrophobin_sf"/>
</dbReference>
<evidence type="ECO:0000256" key="2">
    <source>
        <dbReference type="ARBA" id="ARBA00009576"/>
    </source>
</evidence>
<dbReference type="InterPro" id="IPR036864">
    <property type="entry name" value="Zn2-C6_fun-type_DNA-bd_sf"/>
</dbReference>
<feature type="transmembrane region" description="Helical" evidence="9">
    <location>
        <begin position="419"/>
        <end position="444"/>
    </location>
</feature>